<dbReference type="SUPFAM" id="SSF53335">
    <property type="entry name" value="S-adenosyl-L-methionine-dependent methyltransferases"/>
    <property type="match status" value="1"/>
</dbReference>
<dbReference type="GO" id="GO:0005737">
    <property type="term" value="C:cytoplasm"/>
    <property type="evidence" value="ECO:0007669"/>
    <property type="project" value="UniProtKB-SubCell"/>
</dbReference>
<accession>A0A0M3I0F4</accession>
<dbReference type="Proteomes" id="UP000036681">
    <property type="component" value="Unplaced"/>
</dbReference>
<evidence type="ECO:0000256" key="5">
    <source>
        <dbReference type="ARBA" id="ARBA00022603"/>
    </source>
</evidence>
<comment type="similarity">
    <text evidence="2">Belongs to the methyltransferase superfamily. L-isoaspartyl/D-aspartyl protein methyltransferase family.</text>
</comment>
<evidence type="ECO:0000256" key="1">
    <source>
        <dbReference type="ARBA" id="ARBA00004496"/>
    </source>
</evidence>
<dbReference type="GO" id="GO:0004719">
    <property type="term" value="F:protein-L-isoaspartate (D-aspartate) O-methyltransferase activity"/>
    <property type="evidence" value="ECO:0007669"/>
    <property type="project" value="UniProtKB-EC"/>
</dbReference>
<name>A0A0M3I0F4_ASCLU</name>
<keyword evidence="4" id="KW-0963">Cytoplasm</keyword>
<keyword evidence="6" id="KW-0808">Transferase</keyword>
<dbReference type="WBParaSite" id="ALUE_0000959301-mRNA-1">
    <property type="protein sequence ID" value="ALUE_0000959301-mRNA-1"/>
    <property type="gene ID" value="ALUE_0000959301"/>
</dbReference>
<dbReference type="EC" id="2.1.1.77" evidence="3"/>
<evidence type="ECO:0000256" key="7">
    <source>
        <dbReference type="ARBA" id="ARBA00022691"/>
    </source>
</evidence>
<dbReference type="PANTHER" id="PTHR11579">
    <property type="entry name" value="PROTEIN-L-ISOASPARTATE O-METHYLTRANSFERASE"/>
    <property type="match status" value="1"/>
</dbReference>
<evidence type="ECO:0000256" key="3">
    <source>
        <dbReference type="ARBA" id="ARBA00011890"/>
    </source>
</evidence>
<dbReference type="Gene3D" id="3.40.50.150">
    <property type="entry name" value="Vaccinia Virus protein VP39"/>
    <property type="match status" value="1"/>
</dbReference>
<dbReference type="GO" id="GO:0032259">
    <property type="term" value="P:methylation"/>
    <property type="evidence" value="ECO:0007669"/>
    <property type="project" value="UniProtKB-KW"/>
</dbReference>
<dbReference type="InterPro" id="IPR029063">
    <property type="entry name" value="SAM-dependent_MTases_sf"/>
</dbReference>
<evidence type="ECO:0000313" key="8">
    <source>
        <dbReference type="Proteomes" id="UP000036681"/>
    </source>
</evidence>
<keyword evidence="8" id="KW-1185">Reference proteome</keyword>
<keyword evidence="5" id="KW-0489">Methyltransferase</keyword>
<proteinExistence type="inferred from homology"/>
<sequence length="391" mass="43004">LQYYSRGGHLFLVALLINNNCSTYIKSSSRRDCAAEIRIGERCSSPMTLFSVFSIIFYCAVIILLPKSVSNCENGVCIDSEREAMNPKREISLLRSAGNLLWRAKRNDMSWRSGADSNKGLVENLQRYTTSWQLPVTASHIANHRLFLLPYLFNVVFAGNQLFADQRVKDAMLSVDRGDFAPSTPYGDHPVSIGYSATISAPHMHATALELLKDHLKEGDKALDVGSGSGYLTACMAIMNYSICSLYPRDIDVQMRYGTSSCFQVGKSGKVIGIEHISELVNDSIANVEKHHADLISSGRILFVEGDGRKGYASEAPYKAIHVGAAAPKIPPALIEQLAPGGRMLIPVGEANGHQRFMQVDKLDDGEVKSRDLMGVIYVPLTDRDRQVGDD</sequence>
<dbReference type="PANTHER" id="PTHR11579:SF0">
    <property type="entry name" value="PROTEIN-L-ISOASPARTATE(D-ASPARTATE) O-METHYLTRANSFERASE"/>
    <property type="match status" value="1"/>
</dbReference>
<evidence type="ECO:0000256" key="6">
    <source>
        <dbReference type="ARBA" id="ARBA00022679"/>
    </source>
</evidence>
<evidence type="ECO:0000313" key="9">
    <source>
        <dbReference type="WBParaSite" id="ALUE_0000959301-mRNA-1"/>
    </source>
</evidence>
<dbReference type="AlphaFoldDB" id="A0A0M3I0F4"/>
<dbReference type="Pfam" id="PF01135">
    <property type="entry name" value="PCMT"/>
    <property type="match status" value="2"/>
</dbReference>
<reference evidence="9" key="1">
    <citation type="submission" date="2017-02" db="UniProtKB">
        <authorList>
            <consortium name="WormBaseParasite"/>
        </authorList>
    </citation>
    <scope>IDENTIFICATION</scope>
</reference>
<evidence type="ECO:0000256" key="2">
    <source>
        <dbReference type="ARBA" id="ARBA00005369"/>
    </source>
</evidence>
<protein>
    <recommendedName>
        <fullName evidence="3">protein-L-isoaspartate(D-aspartate) O-methyltransferase</fullName>
        <ecNumber evidence="3">2.1.1.77</ecNumber>
    </recommendedName>
</protein>
<comment type="subcellular location">
    <subcellularLocation>
        <location evidence="1">Cytoplasm</location>
    </subcellularLocation>
</comment>
<dbReference type="InterPro" id="IPR000682">
    <property type="entry name" value="PCMT"/>
</dbReference>
<keyword evidence="7" id="KW-0949">S-adenosyl-L-methionine</keyword>
<evidence type="ECO:0000256" key="4">
    <source>
        <dbReference type="ARBA" id="ARBA00022490"/>
    </source>
</evidence>
<organism evidence="8 9">
    <name type="scientific">Ascaris lumbricoides</name>
    <name type="common">Giant roundworm</name>
    <dbReference type="NCBI Taxonomy" id="6252"/>
    <lineage>
        <taxon>Eukaryota</taxon>
        <taxon>Metazoa</taxon>
        <taxon>Ecdysozoa</taxon>
        <taxon>Nematoda</taxon>
        <taxon>Chromadorea</taxon>
        <taxon>Rhabditida</taxon>
        <taxon>Spirurina</taxon>
        <taxon>Ascaridomorpha</taxon>
        <taxon>Ascaridoidea</taxon>
        <taxon>Ascarididae</taxon>
        <taxon>Ascaris</taxon>
    </lineage>
</organism>